<reference evidence="3" key="1">
    <citation type="journal article" date="2015" name="Int. J. Syst. Evol. Microbiol.">
        <title>Rhizobium alvei sp. nov., isolated from a freshwater river.</title>
        <authorList>
            <person name="Sheu S.Y."/>
            <person name="Huang H.W."/>
            <person name="Young C.C."/>
            <person name="Chen W.M."/>
        </authorList>
    </citation>
    <scope>NUCLEOTIDE SEQUENCE</scope>
    <source>
        <strain evidence="3">TNR-22</strain>
    </source>
</reference>
<feature type="domain" description="PepSY" evidence="2">
    <location>
        <begin position="6"/>
        <end position="87"/>
    </location>
</feature>
<evidence type="ECO:0000256" key="1">
    <source>
        <dbReference type="SAM" id="SignalP"/>
    </source>
</evidence>
<sequence length="91" mass="9694">MKSIVLAATVALAALASTAHAESDKCGNVPKDKWMTEDAIREKAKGMGYDVRKIKIEDGCYEVYAIDAKGSKVESLFNPETGAVVGQDGDD</sequence>
<comment type="caution">
    <text evidence="3">The sequence shown here is derived from an EMBL/GenBank/DDBJ whole genome shotgun (WGS) entry which is preliminary data.</text>
</comment>
<name>A0ABT8YKW8_9HYPH</name>
<keyword evidence="1" id="KW-0732">Signal</keyword>
<gene>
    <name evidence="3" type="ORF">Q4481_10225</name>
</gene>
<dbReference type="Proteomes" id="UP001174932">
    <property type="component" value="Unassembled WGS sequence"/>
</dbReference>
<evidence type="ECO:0000259" key="2">
    <source>
        <dbReference type="Pfam" id="PF13670"/>
    </source>
</evidence>
<evidence type="ECO:0000313" key="4">
    <source>
        <dbReference type="Proteomes" id="UP001174932"/>
    </source>
</evidence>
<dbReference type="Pfam" id="PF13670">
    <property type="entry name" value="PepSY_2"/>
    <property type="match status" value="1"/>
</dbReference>
<feature type="chain" id="PRO_5047099653" evidence="1">
    <location>
        <begin position="22"/>
        <end position="91"/>
    </location>
</feature>
<feature type="signal peptide" evidence="1">
    <location>
        <begin position="1"/>
        <end position="21"/>
    </location>
</feature>
<accession>A0ABT8YKW8</accession>
<dbReference type="RefSeq" id="WP_304376255.1">
    <property type="nucleotide sequence ID" value="NZ_JAUOZU010000007.1"/>
</dbReference>
<organism evidence="3 4">
    <name type="scientific">Rhizobium alvei</name>
    <dbReference type="NCBI Taxonomy" id="1132659"/>
    <lineage>
        <taxon>Bacteria</taxon>
        <taxon>Pseudomonadati</taxon>
        <taxon>Pseudomonadota</taxon>
        <taxon>Alphaproteobacteria</taxon>
        <taxon>Hyphomicrobiales</taxon>
        <taxon>Rhizobiaceae</taxon>
        <taxon>Rhizobium/Agrobacterium group</taxon>
        <taxon>Rhizobium</taxon>
    </lineage>
</organism>
<protein>
    <submittedName>
        <fullName evidence="3">PepSY domain-containing protein</fullName>
    </submittedName>
</protein>
<dbReference type="InterPro" id="IPR025711">
    <property type="entry name" value="PepSY"/>
</dbReference>
<dbReference type="EMBL" id="JAUOZU010000007">
    <property type="protein sequence ID" value="MDO6964335.1"/>
    <property type="molecule type" value="Genomic_DNA"/>
</dbReference>
<reference evidence="3" key="2">
    <citation type="submission" date="2023-07" db="EMBL/GenBank/DDBJ databases">
        <authorList>
            <person name="Shen H."/>
        </authorList>
    </citation>
    <scope>NUCLEOTIDE SEQUENCE</scope>
    <source>
        <strain evidence="3">TNR-22</strain>
    </source>
</reference>
<proteinExistence type="predicted"/>
<evidence type="ECO:0000313" key="3">
    <source>
        <dbReference type="EMBL" id="MDO6964335.1"/>
    </source>
</evidence>
<keyword evidence="4" id="KW-1185">Reference proteome</keyword>